<name>A0A553N1M1_9TELE</name>
<dbReference type="Proteomes" id="UP000316079">
    <property type="component" value="Unassembled WGS sequence"/>
</dbReference>
<dbReference type="OrthoDB" id="5783963at2759"/>
<organism evidence="1 2">
    <name type="scientific">Danionella cerebrum</name>
    <dbReference type="NCBI Taxonomy" id="2873325"/>
    <lineage>
        <taxon>Eukaryota</taxon>
        <taxon>Metazoa</taxon>
        <taxon>Chordata</taxon>
        <taxon>Craniata</taxon>
        <taxon>Vertebrata</taxon>
        <taxon>Euteleostomi</taxon>
        <taxon>Actinopterygii</taxon>
        <taxon>Neopterygii</taxon>
        <taxon>Teleostei</taxon>
        <taxon>Ostariophysi</taxon>
        <taxon>Cypriniformes</taxon>
        <taxon>Danionidae</taxon>
        <taxon>Danioninae</taxon>
        <taxon>Danionella</taxon>
    </lineage>
</organism>
<dbReference type="EMBL" id="SRMA01027132">
    <property type="protein sequence ID" value="TRY59337.1"/>
    <property type="molecule type" value="Genomic_DNA"/>
</dbReference>
<keyword evidence="2" id="KW-1185">Reference proteome</keyword>
<evidence type="ECO:0000313" key="2">
    <source>
        <dbReference type="Proteomes" id="UP000316079"/>
    </source>
</evidence>
<dbReference type="AlphaFoldDB" id="A0A553N1M1"/>
<evidence type="ECO:0000313" key="1">
    <source>
        <dbReference type="EMBL" id="TRY59337.1"/>
    </source>
</evidence>
<accession>A0A553N1M1</accession>
<reference evidence="1 2" key="1">
    <citation type="journal article" date="2019" name="Sci. Data">
        <title>Hybrid genome assembly and annotation of Danionella translucida.</title>
        <authorList>
            <person name="Kadobianskyi M."/>
            <person name="Schulze L."/>
            <person name="Schuelke M."/>
            <person name="Judkewitz B."/>
        </authorList>
    </citation>
    <scope>NUCLEOTIDE SEQUENCE [LARGE SCALE GENOMIC DNA]</scope>
    <source>
        <strain evidence="1 2">Bolton</strain>
    </source>
</reference>
<sequence length="106" mass="11851">VRLPTAASRIDDVKVPRGSVMAASISQQLEDLLNPLPTFVDPEDDQDEDTKAKVIEKFDEAGDNEEDLLSGSLRKRSVEILEHNDRRYRGKATSRKDLKKELDGSA</sequence>
<feature type="non-terminal residue" evidence="1">
    <location>
        <position position="1"/>
    </location>
</feature>
<proteinExistence type="predicted"/>
<comment type="caution">
    <text evidence="1">The sequence shown here is derived from an EMBL/GenBank/DDBJ whole genome shotgun (WGS) entry which is preliminary data.</text>
</comment>
<protein>
    <submittedName>
        <fullName evidence="1">Uncharacterized protein</fullName>
    </submittedName>
</protein>
<gene>
    <name evidence="1" type="ORF">DNTS_026117</name>
</gene>